<comment type="caution">
    <text evidence="6">The sequence shown here is derived from an EMBL/GenBank/DDBJ whole genome shotgun (WGS) entry which is preliminary data.</text>
</comment>
<evidence type="ECO:0000313" key="6">
    <source>
        <dbReference type="EMBL" id="CAJ0595061.1"/>
    </source>
</evidence>
<keyword evidence="7" id="KW-1185">Reference proteome</keyword>
<name>A0AA36GN27_CYLNA</name>
<dbReference type="GO" id="GO:0006952">
    <property type="term" value="P:defense response"/>
    <property type="evidence" value="ECO:0007669"/>
    <property type="project" value="InterPro"/>
</dbReference>
<sequence length="107" mass="11896">MIRLKMQTFLTILLILSTAQFVCSNPFKEIYKCYKDWSRCTPATEIFTGVLWKDCEDRCRYCLGRESGECVEADGGICSGGYQCQCTGGGVEKSNNLLVKLTCLAGL</sequence>
<proteinExistence type="inferred from homology"/>
<dbReference type="Gene3D" id="3.30.30.100">
    <property type="match status" value="1"/>
</dbReference>
<keyword evidence="4" id="KW-1015">Disulfide bond</keyword>
<dbReference type="InterPro" id="IPR029230">
    <property type="entry name" value="Macin"/>
</dbReference>
<dbReference type="GO" id="GO:0005576">
    <property type="term" value="C:extracellular region"/>
    <property type="evidence" value="ECO:0007669"/>
    <property type="project" value="UniProtKB-SubCell"/>
</dbReference>
<accession>A0AA36GN27</accession>
<dbReference type="Pfam" id="PF14865">
    <property type="entry name" value="Macin"/>
    <property type="match status" value="1"/>
</dbReference>
<feature type="signal peptide" evidence="5">
    <location>
        <begin position="1"/>
        <end position="24"/>
    </location>
</feature>
<dbReference type="EMBL" id="CATQJL010000112">
    <property type="protein sequence ID" value="CAJ0595061.1"/>
    <property type="molecule type" value="Genomic_DNA"/>
</dbReference>
<evidence type="ECO:0000256" key="3">
    <source>
        <dbReference type="ARBA" id="ARBA00022525"/>
    </source>
</evidence>
<dbReference type="InterPro" id="IPR038456">
    <property type="entry name" value="Macin_sf"/>
</dbReference>
<evidence type="ECO:0000256" key="1">
    <source>
        <dbReference type="ARBA" id="ARBA00004613"/>
    </source>
</evidence>
<feature type="chain" id="PRO_5041379120" evidence="5">
    <location>
        <begin position="25"/>
        <end position="107"/>
    </location>
</feature>
<evidence type="ECO:0000256" key="2">
    <source>
        <dbReference type="ARBA" id="ARBA00010366"/>
    </source>
</evidence>
<keyword evidence="5" id="KW-0732">Signal</keyword>
<evidence type="ECO:0000256" key="5">
    <source>
        <dbReference type="SAM" id="SignalP"/>
    </source>
</evidence>
<gene>
    <name evidence="6" type="ORF">CYNAS_LOCUS7044</name>
</gene>
<evidence type="ECO:0000256" key="4">
    <source>
        <dbReference type="ARBA" id="ARBA00023157"/>
    </source>
</evidence>
<comment type="subcellular location">
    <subcellularLocation>
        <location evidence="1">Secreted</location>
    </subcellularLocation>
</comment>
<evidence type="ECO:0000313" key="7">
    <source>
        <dbReference type="Proteomes" id="UP001176961"/>
    </source>
</evidence>
<dbReference type="AlphaFoldDB" id="A0AA36GN27"/>
<protein>
    <submittedName>
        <fullName evidence="6">Uncharacterized protein</fullName>
    </submittedName>
</protein>
<reference evidence="6" key="1">
    <citation type="submission" date="2023-07" db="EMBL/GenBank/DDBJ databases">
        <authorList>
            <consortium name="CYATHOMIX"/>
        </authorList>
    </citation>
    <scope>NUCLEOTIDE SEQUENCE</scope>
    <source>
        <strain evidence="6">N/A</strain>
    </source>
</reference>
<comment type="similarity">
    <text evidence="2">Belongs to the macin family.</text>
</comment>
<organism evidence="6 7">
    <name type="scientific">Cylicocyclus nassatus</name>
    <name type="common">Nematode worm</name>
    <dbReference type="NCBI Taxonomy" id="53992"/>
    <lineage>
        <taxon>Eukaryota</taxon>
        <taxon>Metazoa</taxon>
        <taxon>Ecdysozoa</taxon>
        <taxon>Nematoda</taxon>
        <taxon>Chromadorea</taxon>
        <taxon>Rhabditida</taxon>
        <taxon>Rhabditina</taxon>
        <taxon>Rhabditomorpha</taxon>
        <taxon>Strongyloidea</taxon>
        <taxon>Strongylidae</taxon>
        <taxon>Cylicocyclus</taxon>
    </lineage>
</organism>
<dbReference type="Proteomes" id="UP001176961">
    <property type="component" value="Unassembled WGS sequence"/>
</dbReference>
<keyword evidence="3" id="KW-0964">Secreted</keyword>